<gene>
    <name evidence="2" type="ORF">NCTC11938_00708</name>
</gene>
<evidence type="ECO:0000259" key="1">
    <source>
        <dbReference type="Pfam" id="PF08349"/>
    </source>
</evidence>
<reference evidence="2 3" key="1">
    <citation type="submission" date="2018-06" db="EMBL/GenBank/DDBJ databases">
        <authorList>
            <consortium name="Pathogen Informatics"/>
            <person name="Doyle S."/>
        </authorList>
    </citation>
    <scope>NUCLEOTIDE SEQUENCE [LARGE SCALE GENOMIC DNA]</scope>
    <source>
        <strain evidence="2 3">NCTC11938</strain>
    </source>
</reference>
<dbReference type="EMBL" id="UGTS01000004">
    <property type="protein sequence ID" value="SUC18382.1"/>
    <property type="molecule type" value="Genomic_DNA"/>
</dbReference>
<evidence type="ECO:0000313" key="3">
    <source>
        <dbReference type="Proteomes" id="UP000254191"/>
    </source>
</evidence>
<dbReference type="Proteomes" id="UP000254191">
    <property type="component" value="Unassembled WGS sequence"/>
</dbReference>
<dbReference type="PANTHER" id="PTHR30087:SF0">
    <property type="entry name" value="INNER MEMBRANE PROTEIN"/>
    <property type="match status" value="1"/>
</dbReference>
<protein>
    <submittedName>
        <fullName evidence="2">Uncharacterized conserved protein</fullName>
    </submittedName>
</protein>
<evidence type="ECO:0000313" key="2">
    <source>
        <dbReference type="EMBL" id="SUC18382.1"/>
    </source>
</evidence>
<dbReference type="InterPro" id="IPR007553">
    <property type="entry name" value="2-thiour_desulf"/>
</dbReference>
<dbReference type="PANTHER" id="PTHR30087">
    <property type="entry name" value="INNER MEMBRANE PROTEIN"/>
    <property type="match status" value="1"/>
</dbReference>
<feature type="domain" description="DUF1722" evidence="1">
    <location>
        <begin position="144"/>
        <end position="261"/>
    </location>
</feature>
<dbReference type="Pfam" id="PF04463">
    <property type="entry name" value="2-thiour_desulf"/>
    <property type="match status" value="1"/>
</dbReference>
<proteinExistence type="predicted"/>
<organism evidence="2 3">
    <name type="scientific">Proteus mirabilis</name>
    <dbReference type="NCBI Taxonomy" id="584"/>
    <lineage>
        <taxon>Bacteria</taxon>
        <taxon>Pseudomonadati</taxon>
        <taxon>Pseudomonadota</taxon>
        <taxon>Gammaproteobacteria</taxon>
        <taxon>Enterobacterales</taxon>
        <taxon>Morganellaceae</taxon>
        <taxon>Proteus</taxon>
    </lineage>
</organism>
<dbReference type="InterPro" id="IPR013560">
    <property type="entry name" value="DUF1722"/>
</dbReference>
<name>A0A379FFC4_PROMI</name>
<dbReference type="Pfam" id="PF08349">
    <property type="entry name" value="DUF1722"/>
    <property type="match status" value="1"/>
</dbReference>
<dbReference type="AlphaFoldDB" id="A0A379FFC4"/>
<sequence>MVYRHPDQHLRLVQSKTGEVRLKFSNGSEGDLTQMMNDYSIEYLRRFNQFSGYIVCAKSPSCGLERVRVYDPIGNGNKKSGTGIFTENLKRIMPWLPIEEDGRLNDPYIRENFITRVFALNELNQLKINNFTRQTLIDFHTRYKLLLLAHSQPLYRQLGRFVANNKDWDSLETFFVEYRNRFMALLQHQATRRNHTNVLMHVQGYFKQDLTSKQRQALSQLILEYRQGIQPLLAPLTLINHYLSEYPDNYLSKQKYFYPYPQSLRLRYGL</sequence>
<accession>A0A379FFC4</accession>